<comment type="catalytic activity">
    <reaction evidence="11">
        <text>[(1-&gt;4)-N-acetyl-beta-D-glucosaminyl](n) + UDP-N-acetyl-alpha-D-glucosamine = [(1-&gt;4)-N-acetyl-beta-D-glucosaminyl](n+1) + UDP + H(+)</text>
        <dbReference type="Rhea" id="RHEA:16637"/>
        <dbReference type="Rhea" id="RHEA-COMP:9593"/>
        <dbReference type="Rhea" id="RHEA-COMP:9595"/>
        <dbReference type="ChEBI" id="CHEBI:15378"/>
        <dbReference type="ChEBI" id="CHEBI:17029"/>
        <dbReference type="ChEBI" id="CHEBI:57705"/>
        <dbReference type="ChEBI" id="CHEBI:58223"/>
        <dbReference type="EC" id="2.4.1.16"/>
    </reaction>
</comment>
<dbReference type="InterPro" id="IPR004835">
    <property type="entry name" value="Chitin_synth"/>
</dbReference>
<organism evidence="14 15">
    <name type="scientific">Phycomyces blakesleeanus (strain ATCC 8743b / DSM 1359 / FGSC 10004 / NBRC 33097 / NRRL 1555)</name>
    <dbReference type="NCBI Taxonomy" id="763407"/>
    <lineage>
        <taxon>Eukaryota</taxon>
        <taxon>Fungi</taxon>
        <taxon>Fungi incertae sedis</taxon>
        <taxon>Mucoromycota</taxon>
        <taxon>Mucoromycotina</taxon>
        <taxon>Mucoromycetes</taxon>
        <taxon>Mucorales</taxon>
        <taxon>Phycomycetaceae</taxon>
        <taxon>Phycomyces</taxon>
    </lineage>
</organism>
<evidence type="ECO:0000313" key="14">
    <source>
        <dbReference type="EMBL" id="OAD69827.1"/>
    </source>
</evidence>
<evidence type="ECO:0000256" key="7">
    <source>
        <dbReference type="ARBA" id="ARBA00022989"/>
    </source>
</evidence>
<keyword evidence="5 11" id="KW-0808">Transferase</keyword>
<keyword evidence="6 11" id="KW-0812">Transmembrane</keyword>
<dbReference type="InterPro" id="IPR013616">
    <property type="entry name" value="Chitin_synth_N"/>
</dbReference>
<dbReference type="GO" id="GO:0004100">
    <property type="term" value="F:chitin synthase activity"/>
    <property type="evidence" value="ECO:0007669"/>
    <property type="project" value="UniProtKB-UniRule"/>
</dbReference>
<dbReference type="SUPFAM" id="SSF53448">
    <property type="entry name" value="Nucleotide-diphospho-sugar transferases"/>
    <property type="match status" value="1"/>
</dbReference>
<feature type="domain" description="Chitin synthase N-terminal" evidence="13">
    <location>
        <begin position="14"/>
        <end position="75"/>
    </location>
</feature>
<dbReference type="FunCoup" id="A0A167L8G0">
    <property type="interactions" value="48"/>
</dbReference>
<feature type="transmembrane region" description="Helical" evidence="11">
    <location>
        <begin position="468"/>
        <end position="492"/>
    </location>
</feature>
<keyword evidence="9 11" id="KW-0961">Cell wall biogenesis/degradation</keyword>
<dbReference type="GO" id="GO:0030428">
    <property type="term" value="C:cell septum"/>
    <property type="evidence" value="ECO:0007669"/>
    <property type="project" value="TreeGrafter"/>
</dbReference>
<evidence type="ECO:0000256" key="3">
    <source>
        <dbReference type="ARBA" id="ARBA00022475"/>
    </source>
</evidence>
<evidence type="ECO:0000256" key="5">
    <source>
        <dbReference type="ARBA" id="ARBA00022679"/>
    </source>
</evidence>
<accession>A0A167L8G0</accession>
<dbReference type="AlphaFoldDB" id="A0A167L8G0"/>
<reference evidence="15" key="1">
    <citation type="submission" date="2015-06" db="EMBL/GenBank/DDBJ databases">
        <title>Expansion of signal transduction pathways in fungi by whole-genome duplication.</title>
        <authorList>
            <consortium name="DOE Joint Genome Institute"/>
            <person name="Corrochano L.M."/>
            <person name="Kuo A."/>
            <person name="Marcet-Houben M."/>
            <person name="Polaino S."/>
            <person name="Salamov A."/>
            <person name="Villalobos J.M."/>
            <person name="Alvarez M.I."/>
            <person name="Avalos J."/>
            <person name="Benito E.P."/>
            <person name="Benoit I."/>
            <person name="Burger G."/>
            <person name="Camino L.P."/>
            <person name="Canovas D."/>
            <person name="Cerda-Olmedo E."/>
            <person name="Cheng J.-F."/>
            <person name="Dominguez A."/>
            <person name="Elias M."/>
            <person name="Eslava A.P."/>
            <person name="Glaser F."/>
            <person name="Grimwood J."/>
            <person name="Gutierrez G."/>
            <person name="Heitman J."/>
            <person name="Henrissat B."/>
            <person name="Iturriaga E.A."/>
            <person name="Lang B.F."/>
            <person name="Lavin J.L."/>
            <person name="Lee S."/>
            <person name="Li W."/>
            <person name="Lindquist E."/>
            <person name="Lopez-Garcia S."/>
            <person name="Luque E.M."/>
            <person name="Marcos A.T."/>
            <person name="Martin J."/>
            <person name="McCluskey K."/>
            <person name="Medina H.R."/>
            <person name="Miralles-Duran A."/>
            <person name="Miyazaki A."/>
            <person name="Munoz-Torres E."/>
            <person name="Oguiza J.A."/>
            <person name="Ohm R."/>
            <person name="Olmedo M."/>
            <person name="Orejas M."/>
            <person name="Ortiz-Castellanos L."/>
            <person name="Pisabarro A.G."/>
            <person name="Rodriguez-Romero J."/>
            <person name="Ruiz-Herrera J."/>
            <person name="Ruiz-Vazquez R."/>
            <person name="Sanz C."/>
            <person name="Schackwitz W."/>
            <person name="Schmutz J."/>
            <person name="Shahriari M."/>
            <person name="Shelest E."/>
            <person name="Silva-Franco F."/>
            <person name="Soanes D."/>
            <person name="Syed K."/>
            <person name="Tagua V.G."/>
            <person name="Talbot N.J."/>
            <person name="Thon M."/>
            <person name="De vries R.P."/>
            <person name="Wiebenga A."/>
            <person name="Yadav J.S."/>
            <person name="Braun E.L."/>
            <person name="Baker S."/>
            <person name="Garre V."/>
            <person name="Horwitz B."/>
            <person name="Torres-Martinez S."/>
            <person name="Idnurm A."/>
            <person name="Herrera-Estrella A."/>
            <person name="Gabaldon T."/>
            <person name="Grigoriev I.V."/>
        </authorList>
    </citation>
    <scope>NUCLEOTIDE SEQUENCE [LARGE SCALE GENOMIC DNA]</scope>
    <source>
        <strain evidence="15">NRRL 1555(-)</strain>
    </source>
</reference>
<dbReference type="GeneID" id="28989394"/>
<dbReference type="Pfam" id="PF01644">
    <property type="entry name" value="Chitin_synth_1"/>
    <property type="match status" value="1"/>
</dbReference>
<evidence type="ECO:0000259" key="13">
    <source>
        <dbReference type="Pfam" id="PF08407"/>
    </source>
</evidence>
<evidence type="ECO:0000256" key="10">
    <source>
        <dbReference type="ARBA" id="ARBA00024009"/>
    </source>
</evidence>
<evidence type="ECO:0000256" key="6">
    <source>
        <dbReference type="ARBA" id="ARBA00022692"/>
    </source>
</evidence>
<dbReference type="GO" id="GO:0071555">
    <property type="term" value="P:cell wall organization"/>
    <property type="evidence" value="ECO:0007669"/>
    <property type="project" value="UniProtKB-KW"/>
</dbReference>
<feature type="transmembrane region" description="Helical" evidence="11">
    <location>
        <begin position="427"/>
        <end position="448"/>
    </location>
</feature>
<name>A0A167L8G0_PHYB8</name>
<dbReference type="RefSeq" id="XP_018287867.1">
    <property type="nucleotide sequence ID" value="XM_018428488.1"/>
</dbReference>
<dbReference type="STRING" id="763407.A0A167L8G0"/>
<feature type="transmembrane region" description="Helical" evidence="11">
    <location>
        <begin position="721"/>
        <end position="741"/>
    </location>
</feature>
<dbReference type="GO" id="GO:0006031">
    <property type="term" value="P:chitin biosynthetic process"/>
    <property type="evidence" value="ECO:0007669"/>
    <property type="project" value="UniProtKB-UniRule"/>
</dbReference>
<dbReference type="InterPro" id="IPR029044">
    <property type="entry name" value="Nucleotide-diphossugar_trans"/>
</dbReference>
<feature type="chain" id="PRO_5007889743" description="Chitin synthase" evidence="12">
    <location>
        <begin position="20"/>
        <end position="747"/>
    </location>
</feature>
<evidence type="ECO:0000256" key="11">
    <source>
        <dbReference type="RuleBase" id="RU366040"/>
    </source>
</evidence>
<dbReference type="EMBL" id="KV440990">
    <property type="protein sequence ID" value="OAD69827.1"/>
    <property type="molecule type" value="Genomic_DNA"/>
</dbReference>
<keyword evidence="12" id="KW-0732">Signal</keyword>
<evidence type="ECO:0000256" key="8">
    <source>
        <dbReference type="ARBA" id="ARBA00023136"/>
    </source>
</evidence>
<feature type="transmembrane region" description="Helical" evidence="11">
    <location>
        <begin position="549"/>
        <end position="571"/>
    </location>
</feature>
<dbReference type="VEuPathDB" id="FungiDB:PHYBLDRAFT_115966"/>
<feature type="transmembrane region" description="Helical" evidence="11">
    <location>
        <begin position="390"/>
        <end position="406"/>
    </location>
</feature>
<dbReference type="CDD" id="cd04190">
    <property type="entry name" value="Chitin_synth_C"/>
    <property type="match status" value="1"/>
</dbReference>
<evidence type="ECO:0000256" key="9">
    <source>
        <dbReference type="ARBA" id="ARBA00023316"/>
    </source>
</evidence>
<dbReference type="InParanoid" id="A0A167L8G0"/>
<dbReference type="OrthoDB" id="26569at2759"/>
<dbReference type="Proteomes" id="UP000077315">
    <property type="component" value="Unassembled WGS sequence"/>
</dbReference>
<feature type="transmembrane region" description="Helical" evidence="11">
    <location>
        <begin position="679"/>
        <end position="701"/>
    </location>
</feature>
<comment type="subcellular location">
    <subcellularLocation>
        <location evidence="1 11">Cell membrane</location>
        <topology evidence="1 11">Multi-pass membrane protein</topology>
    </subcellularLocation>
</comment>
<evidence type="ECO:0000313" key="15">
    <source>
        <dbReference type="Proteomes" id="UP000077315"/>
    </source>
</evidence>
<comment type="similarity">
    <text evidence="11">Belongs to the chitin synthase family.</text>
</comment>
<protein>
    <recommendedName>
        <fullName evidence="2 11">Chitin synthase</fullName>
        <ecNumber evidence="2 11">2.4.1.16</ecNumber>
    </recommendedName>
</protein>
<sequence>MCHYILLLNLASIVKLTRGNLVLDCPVSSEYIGLVPIRNSKEFTHMRYTAAMCDPSNFIRDGHILRQQIMERETELAIVLTMYNEDEILFTRTMHGVMKNISHLCSRSRSKTWGSNGWKKVTVCIIADGRKEVNSKVLSILTALGVYQGGVAKNTVNGKRVSAHIYEYTTQLSVDSDMEFKYADDGIVPCQVIFCLKEANQRKINSHRWFFQAFCPVLRPKICVLLDVGTRPGNRSIYHLWKAFELDSRVAGVCGEIRAMTGRFGTSLLNPLVASQNFEYKVSNILDKPFESVFGYISVLPGAFSAYRYMALLNDVNGGGPLEKYFMCETHRGSDADIFTANMYLAEDRILCYELVSKKNSSWILRYVSNAYGETDVPGKVPEFISQRRRWLNGSFFATVYAIYHWKKIWGSNHTLIRKTMFMFVHFYNTVNLLFSWFALGNFYLIFHELTKTLSSISLDPRPFPVSYSIYINLALDWIYSILLIFLFVIALGNRPQGFKYAYIISMAIFGLLMMYLMFAMAWIVYTGVKAAIESPDLSLMALLGRYRIQSIVLSVCSTFIIYLLSGILFLDPWHIFTSMLQYTILSPSYVNVLNVYAFCNTHDVSWGTKEDTHALLDTETSKPGDISKRNSLNIVAQFDPTDIDLIYHKARLDIRDKSKTRKPQCSSKTKKEDYYRAFRTYIVLAWTFSNLAMVVLLSSVETNRWFGDHQLRITIYVGCILWFTAAILGLRFIGSCIYLATNIFHG</sequence>
<proteinExistence type="inferred from homology"/>
<dbReference type="PANTHER" id="PTHR22914">
    <property type="entry name" value="CHITIN SYNTHASE"/>
    <property type="match status" value="1"/>
</dbReference>
<keyword evidence="3 11" id="KW-1003">Cell membrane</keyword>
<dbReference type="EC" id="2.4.1.16" evidence="2 11"/>
<dbReference type="PANTHER" id="PTHR22914:SF9">
    <property type="entry name" value="CHITIN SYNTHASE 1"/>
    <property type="match status" value="1"/>
</dbReference>
<evidence type="ECO:0000256" key="1">
    <source>
        <dbReference type="ARBA" id="ARBA00004651"/>
    </source>
</evidence>
<keyword evidence="15" id="KW-1185">Reference proteome</keyword>
<dbReference type="GO" id="GO:0005886">
    <property type="term" value="C:plasma membrane"/>
    <property type="evidence" value="ECO:0007669"/>
    <property type="project" value="UniProtKB-SubCell"/>
</dbReference>
<keyword evidence="8 11" id="KW-0472">Membrane</keyword>
<keyword evidence="4 11" id="KW-0328">Glycosyltransferase</keyword>
<feature type="signal peptide" evidence="12">
    <location>
        <begin position="1"/>
        <end position="19"/>
    </location>
</feature>
<dbReference type="Pfam" id="PF08407">
    <property type="entry name" value="Chitin_synth_1N"/>
    <property type="match status" value="1"/>
</dbReference>
<evidence type="ECO:0000256" key="12">
    <source>
        <dbReference type="SAM" id="SignalP"/>
    </source>
</evidence>
<evidence type="ECO:0000256" key="4">
    <source>
        <dbReference type="ARBA" id="ARBA00022676"/>
    </source>
</evidence>
<comment type="function">
    <text evidence="10 11">Polymerizes chitin, a structural polymer of the cell wall and septum, by transferring the sugar moiety of UDP-GlcNAc to the non-reducing end of the growing chitin polymer.</text>
</comment>
<evidence type="ECO:0000256" key="2">
    <source>
        <dbReference type="ARBA" id="ARBA00012543"/>
    </source>
</evidence>
<feature type="transmembrane region" description="Helical" evidence="11">
    <location>
        <begin position="504"/>
        <end position="529"/>
    </location>
</feature>
<keyword evidence="7 11" id="KW-1133">Transmembrane helix</keyword>
<gene>
    <name evidence="14" type="ORF">PHYBLDRAFT_115966</name>
</gene>